<dbReference type="InterPro" id="IPR021866">
    <property type="entry name" value="SpoIIAA-like"/>
</dbReference>
<protein>
    <submittedName>
        <fullName evidence="1">STAS/SEC14 domain-containing protein</fullName>
    </submittedName>
</protein>
<keyword evidence="2" id="KW-1185">Reference proteome</keyword>
<accession>A0ABY6DD16</accession>
<gene>
    <name evidence="1" type="ORF">N7U68_05140</name>
</gene>
<evidence type="ECO:0000313" key="2">
    <source>
        <dbReference type="Proteomes" id="UP001064087"/>
    </source>
</evidence>
<evidence type="ECO:0000313" key="1">
    <source>
        <dbReference type="EMBL" id="UXX84042.1"/>
    </source>
</evidence>
<name>A0ABY6DD16_9RHOB</name>
<organism evidence="1 2">
    <name type="scientific">Roseovarius pelagicus</name>
    <dbReference type="NCBI Taxonomy" id="2980108"/>
    <lineage>
        <taxon>Bacteria</taxon>
        <taxon>Pseudomonadati</taxon>
        <taxon>Pseudomonadota</taxon>
        <taxon>Alphaproteobacteria</taxon>
        <taxon>Rhodobacterales</taxon>
        <taxon>Roseobacteraceae</taxon>
        <taxon>Roseovarius</taxon>
    </lineage>
</organism>
<dbReference type="SUPFAM" id="SSF52091">
    <property type="entry name" value="SpoIIaa-like"/>
    <property type="match status" value="2"/>
</dbReference>
<dbReference type="RefSeq" id="WP_263048452.1">
    <property type="nucleotide sequence ID" value="NZ_CP106738.1"/>
</dbReference>
<dbReference type="EMBL" id="CP106738">
    <property type="protein sequence ID" value="UXX84042.1"/>
    <property type="molecule type" value="Genomic_DNA"/>
</dbReference>
<dbReference type="Gene3D" id="3.40.50.10600">
    <property type="entry name" value="SpoIIaa-like domains"/>
    <property type="match status" value="2"/>
</dbReference>
<dbReference type="Proteomes" id="UP001064087">
    <property type="component" value="Chromosome"/>
</dbReference>
<dbReference type="InterPro" id="IPR038396">
    <property type="entry name" value="SpoIIAA-like_sf"/>
</dbReference>
<dbReference type="Pfam" id="PF11964">
    <property type="entry name" value="SpoIIAA-like"/>
    <property type="match status" value="2"/>
</dbReference>
<sequence length="249" mass="27576">MFDLKQQDNLLIVTLSGKVTADEVTAFYDHFNTVIADIDRIGMVIDVTGFDDMTGDAIARDIPLELGLMDQMGKFPKAAVVSDKEFIAAAAHALNPLVPVIDIRVFRANDMQAAKEFATDLPPKKPKGKGIYMMDKSTPEVMAFEIDGYMDDDEMETVSKDVLARLESGKEFSALVKIKSFGGFDPGILTQGSFYQMKFGSIKNLKKYAIVTDETWMKPLLGFAGSVSGVEMKRFSLAEEQAAWDWVRS</sequence>
<proteinExistence type="predicted"/>
<dbReference type="InterPro" id="IPR036513">
    <property type="entry name" value="STAS_dom_sf"/>
</dbReference>
<reference evidence="1" key="1">
    <citation type="submission" date="2022-10" db="EMBL/GenBank/DDBJ databases">
        <title>Roseovarius pelagicus sp. nov., isolated from Arctic seawater.</title>
        <authorList>
            <person name="Hong Y.W."/>
            <person name="Hwang C.Y."/>
        </authorList>
    </citation>
    <scope>NUCLEOTIDE SEQUENCE</scope>
    <source>
        <strain evidence="1">HL-MP18</strain>
    </source>
</reference>